<dbReference type="Pfam" id="PF01850">
    <property type="entry name" value="PIN"/>
    <property type="match status" value="1"/>
</dbReference>
<dbReference type="SUPFAM" id="SSF88723">
    <property type="entry name" value="PIN domain-like"/>
    <property type="match status" value="1"/>
</dbReference>
<dbReference type="InterPro" id="IPR029060">
    <property type="entry name" value="PIN-like_dom_sf"/>
</dbReference>
<dbReference type="PANTHER" id="PTHR35901:SF1">
    <property type="entry name" value="EXONUCLEASE VAPC9"/>
    <property type="match status" value="1"/>
</dbReference>
<keyword evidence="4" id="KW-1185">Reference proteome</keyword>
<dbReference type="RefSeq" id="WP_305107387.1">
    <property type="nucleotide sequence ID" value="NZ_JAUTWS010000050.1"/>
</dbReference>
<dbReference type="EMBL" id="JAUTWS010000050">
    <property type="protein sequence ID" value="MDO9712530.1"/>
    <property type="molecule type" value="Genomic_DNA"/>
</dbReference>
<dbReference type="CDD" id="cd09873">
    <property type="entry name" value="PIN_Pae0151-like"/>
    <property type="match status" value="1"/>
</dbReference>
<evidence type="ECO:0000256" key="1">
    <source>
        <dbReference type="ARBA" id="ARBA00022842"/>
    </source>
</evidence>
<name>A0ABT9E9B6_9PROT</name>
<gene>
    <name evidence="3" type="ORF">Q7A36_29600</name>
</gene>
<evidence type="ECO:0000313" key="4">
    <source>
        <dbReference type="Proteomes" id="UP001243009"/>
    </source>
</evidence>
<organism evidence="3 4">
    <name type="scientific">Paracraurococcus lichenis</name>
    <dbReference type="NCBI Taxonomy" id="3064888"/>
    <lineage>
        <taxon>Bacteria</taxon>
        <taxon>Pseudomonadati</taxon>
        <taxon>Pseudomonadota</taxon>
        <taxon>Alphaproteobacteria</taxon>
        <taxon>Acetobacterales</taxon>
        <taxon>Roseomonadaceae</taxon>
        <taxon>Paracraurococcus</taxon>
    </lineage>
</organism>
<dbReference type="InterPro" id="IPR044153">
    <property type="entry name" value="PIN_Pae0151-like"/>
</dbReference>
<dbReference type="InterPro" id="IPR002716">
    <property type="entry name" value="PIN_dom"/>
</dbReference>
<sequence>MSLCVLDASATFPWLFEDEASLVADALLDHVTEHGAVVPALWFLECTNGLAMAERRGRIDGAGIVKAIALLRRLPLILDNEAPSRALDTVLDLARTHRLTTYDAGYLDLALRRGLPLATDDAPLRAAATTAGVVLLTVTP</sequence>
<protein>
    <submittedName>
        <fullName evidence="3">Type II toxin-antitoxin system VapC family toxin</fullName>
    </submittedName>
</protein>
<evidence type="ECO:0000259" key="2">
    <source>
        <dbReference type="Pfam" id="PF01850"/>
    </source>
</evidence>
<dbReference type="PANTHER" id="PTHR35901">
    <property type="entry name" value="RIBONUCLEASE VAPC3"/>
    <property type="match status" value="1"/>
</dbReference>
<dbReference type="InterPro" id="IPR051619">
    <property type="entry name" value="TypeII_TA_RNase_PINc/VapC"/>
</dbReference>
<evidence type="ECO:0000313" key="3">
    <source>
        <dbReference type="EMBL" id="MDO9712530.1"/>
    </source>
</evidence>
<dbReference type="Gene3D" id="3.40.50.1010">
    <property type="entry name" value="5'-nuclease"/>
    <property type="match status" value="1"/>
</dbReference>
<feature type="domain" description="PIN" evidence="2">
    <location>
        <begin position="5"/>
        <end position="127"/>
    </location>
</feature>
<proteinExistence type="predicted"/>
<keyword evidence="1" id="KW-0460">Magnesium</keyword>
<accession>A0ABT9E9B6</accession>
<dbReference type="Proteomes" id="UP001243009">
    <property type="component" value="Unassembled WGS sequence"/>
</dbReference>
<comment type="caution">
    <text evidence="3">The sequence shown here is derived from an EMBL/GenBank/DDBJ whole genome shotgun (WGS) entry which is preliminary data.</text>
</comment>
<reference evidence="3 4" key="1">
    <citation type="submission" date="2023-08" db="EMBL/GenBank/DDBJ databases">
        <title>The draft genome sequence of Paracraurococcus sp. LOR1-02.</title>
        <authorList>
            <person name="Kingkaew E."/>
            <person name="Tanasupawat S."/>
        </authorList>
    </citation>
    <scope>NUCLEOTIDE SEQUENCE [LARGE SCALE GENOMIC DNA]</scope>
    <source>
        <strain evidence="3 4">LOR1-02</strain>
    </source>
</reference>